<evidence type="ECO:0000256" key="6">
    <source>
        <dbReference type="ARBA" id="ARBA00022801"/>
    </source>
</evidence>
<comment type="similarity">
    <text evidence="3">Belongs to the HARBI1 family.</text>
</comment>
<keyword evidence="6" id="KW-0378">Hydrolase</keyword>
<evidence type="ECO:0000256" key="7">
    <source>
        <dbReference type="ARBA" id="ARBA00023242"/>
    </source>
</evidence>
<dbReference type="Proteomes" id="UP000310200">
    <property type="component" value="Unassembled WGS sequence"/>
</dbReference>
<evidence type="ECO:0000259" key="8">
    <source>
        <dbReference type="Pfam" id="PF13359"/>
    </source>
</evidence>
<protein>
    <submittedName>
        <fullName evidence="9">Nuclease harbi1-like protein</fullName>
    </submittedName>
</protein>
<comment type="cofactor">
    <cofactor evidence="1">
        <name>a divalent metal cation</name>
        <dbReference type="ChEBI" id="CHEBI:60240"/>
    </cofactor>
</comment>
<dbReference type="STRING" id="300112.A0A4S2JWT6"/>
<evidence type="ECO:0000313" key="9">
    <source>
        <dbReference type="EMBL" id="TGZ40680.1"/>
    </source>
</evidence>
<comment type="caution">
    <text evidence="9">The sequence shown here is derived from an EMBL/GenBank/DDBJ whole genome shotgun (WGS) entry which is preliminary data.</text>
</comment>
<sequence>MQTVAWNFYVSKSTVSKVIRDTCKIIWDKLSPICLPRSTADDFRRYSRDFQELWNMPNCFGAIDGKHIVVQAPYNTGTSFFNYKKTFSIVLMAVCDANYIFTLVDVGAFGSQSDGGVFKESAFGIALDNNELEIPDDSCLPETDTKFPYYMVADEAFPLKSYIMRPYPGTKLDKTQKTFNYRLFRARRVIENSFGILASRWRIFRSTIIAHVDTAEWIVCAGLCLHNFLRMSELISKSENATYCPPNYADTWDNNGNVISGQWRQCEENIIFRNMGRMGANNATRKNVTLRDTLAEYLISPEGAVSWQEAYITRGSF</sequence>
<proteinExistence type="inferred from homology"/>
<dbReference type="EMBL" id="QBLH01003271">
    <property type="protein sequence ID" value="TGZ40680.1"/>
    <property type="molecule type" value="Genomic_DNA"/>
</dbReference>
<accession>A0A4S2JWT6</accession>
<reference evidence="9 10" key="1">
    <citation type="journal article" date="2019" name="Philos. Trans. R. Soc. Lond., B, Biol. Sci.">
        <title>Ant behaviour and brain gene expression of defending hosts depend on the ecological success of the intruding social parasite.</title>
        <authorList>
            <person name="Kaur R."/>
            <person name="Stoldt M."/>
            <person name="Jongepier E."/>
            <person name="Feldmeyer B."/>
            <person name="Menzel F."/>
            <person name="Bornberg-Bauer E."/>
            <person name="Foitzik S."/>
        </authorList>
    </citation>
    <scope>NUCLEOTIDE SEQUENCE [LARGE SCALE GENOMIC DNA]</scope>
    <source>
        <tissue evidence="9">Whole body</tissue>
    </source>
</reference>
<dbReference type="PANTHER" id="PTHR22930">
    <property type="match status" value="1"/>
</dbReference>
<keyword evidence="4" id="KW-0540">Nuclease</keyword>
<organism evidence="9 10">
    <name type="scientific">Temnothorax longispinosus</name>
    <dbReference type="NCBI Taxonomy" id="300112"/>
    <lineage>
        <taxon>Eukaryota</taxon>
        <taxon>Metazoa</taxon>
        <taxon>Ecdysozoa</taxon>
        <taxon>Arthropoda</taxon>
        <taxon>Hexapoda</taxon>
        <taxon>Insecta</taxon>
        <taxon>Pterygota</taxon>
        <taxon>Neoptera</taxon>
        <taxon>Endopterygota</taxon>
        <taxon>Hymenoptera</taxon>
        <taxon>Apocrita</taxon>
        <taxon>Aculeata</taxon>
        <taxon>Formicoidea</taxon>
        <taxon>Formicidae</taxon>
        <taxon>Myrmicinae</taxon>
        <taxon>Temnothorax</taxon>
    </lineage>
</organism>
<keyword evidence="10" id="KW-1185">Reference proteome</keyword>
<comment type="subcellular location">
    <subcellularLocation>
        <location evidence="2">Nucleus</location>
    </subcellularLocation>
</comment>
<dbReference type="PANTHER" id="PTHR22930:SF269">
    <property type="entry name" value="NUCLEASE HARBI1-LIKE PROTEIN"/>
    <property type="match status" value="1"/>
</dbReference>
<evidence type="ECO:0000256" key="4">
    <source>
        <dbReference type="ARBA" id="ARBA00022722"/>
    </source>
</evidence>
<dbReference type="GO" id="GO:0005634">
    <property type="term" value="C:nucleus"/>
    <property type="evidence" value="ECO:0007669"/>
    <property type="project" value="UniProtKB-SubCell"/>
</dbReference>
<dbReference type="AlphaFoldDB" id="A0A4S2JWT6"/>
<evidence type="ECO:0000313" key="10">
    <source>
        <dbReference type="Proteomes" id="UP000310200"/>
    </source>
</evidence>
<dbReference type="GO" id="GO:0004518">
    <property type="term" value="F:nuclease activity"/>
    <property type="evidence" value="ECO:0007669"/>
    <property type="project" value="UniProtKB-KW"/>
</dbReference>
<dbReference type="GO" id="GO:0046872">
    <property type="term" value="F:metal ion binding"/>
    <property type="evidence" value="ECO:0007669"/>
    <property type="project" value="UniProtKB-KW"/>
</dbReference>
<evidence type="ECO:0000256" key="2">
    <source>
        <dbReference type="ARBA" id="ARBA00004123"/>
    </source>
</evidence>
<evidence type="ECO:0000256" key="5">
    <source>
        <dbReference type="ARBA" id="ARBA00022723"/>
    </source>
</evidence>
<gene>
    <name evidence="9" type="ORF">DBV15_12086</name>
</gene>
<dbReference type="GO" id="GO:0016787">
    <property type="term" value="F:hydrolase activity"/>
    <property type="evidence" value="ECO:0007669"/>
    <property type="project" value="UniProtKB-KW"/>
</dbReference>
<keyword evidence="7" id="KW-0539">Nucleus</keyword>
<feature type="domain" description="DDE Tnp4" evidence="8">
    <location>
        <begin position="63"/>
        <end position="227"/>
    </location>
</feature>
<evidence type="ECO:0000256" key="1">
    <source>
        <dbReference type="ARBA" id="ARBA00001968"/>
    </source>
</evidence>
<dbReference type="InterPro" id="IPR027806">
    <property type="entry name" value="HARBI1_dom"/>
</dbReference>
<keyword evidence="5" id="KW-0479">Metal-binding</keyword>
<evidence type="ECO:0000256" key="3">
    <source>
        <dbReference type="ARBA" id="ARBA00006958"/>
    </source>
</evidence>
<name>A0A4S2JWT6_9HYME</name>
<dbReference type="InterPro" id="IPR045249">
    <property type="entry name" value="HARBI1-like"/>
</dbReference>
<dbReference type="Pfam" id="PF13359">
    <property type="entry name" value="DDE_Tnp_4"/>
    <property type="match status" value="1"/>
</dbReference>